<dbReference type="AlphaFoldDB" id="A0A336MDB1"/>
<feature type="signal peptide" evidence="2">
    <location>
        <begin position="1"/>
        <end position="22"/>
    </location>
</feature>
<accession>A0A336MDB1</accession>
<evidence type="ECO:0000256" key="2">
    <source>
        <dbReference type="SAM" id="SignalP"/>
    </source>
</evidence>
<keyword evidence="2" id="KW-0732">Signal</keyword>
<keyword evidence="1" id="KW-0175">Coiled coil</keyword>
<name>A0A336MDB1_CULSO</name>
<organism evidence="3">
    <name type="scientific">Culicoides sonorensis</name>
    <name type="common">Biting midge</name>
    <dbReference type="NCBI Taxonomy" id="179676"/>
    <lineage>
        <taxon>Eukaryota</taxon>
        <taxon>Metazoa</taxon>
        <taxon>Ecdysozoa</taxon>
        <taxon>Arthropoda</taxon>
        <taxon>Hexapoda</taxon>
        <taxon>Insecta</taxon>
        <taxon>Pterygota</taxon>
        <taxon>Neoptera</taxon>
        <taxon>Endopterygota</taxon>
        <taxon>Diptera</taxon>
        <taxon>Nematocera</taxon>
        <taxon>Chironomoidea</taxon>
        <taxon>Ceratopogonidae</taxon>
        <taxon>Ceratopogoninae</taxon>
        <taxon>Culicoides</taxon>
        <taxon>Monoculicoides</taxon>
    </lineage>
</organism>
<feature type="coiled-coil region" evidence="1">
    <location>
        <begin position="120"/>
        <end position="147"/>
    </location>
</feature>
<dbReference type="EMBL" id="UFQT01000991">
    <property type="protein sequence ID" value="SSX28324.1"/>
    <property type="molecule type" value="Genomic_DNA"/>
</dbReference>
<feature type="chain" id="PRO_5016271622" evidence="2">
    <location>
        <begin position="23"/>
        <end position="619"/>
    </location>
</feature>
<dbReference type="SUPFAM" id="SSF58104">
    <property type="entry name" value="Methyl-accepting chemotaxis protein (MCP) signaling domain"/>
    <property type="match status" value="1"/>
</dbReference>
<dbReference type="VEuPathDB" id="VectorBase:CSON015518"/>
<reference evidence="3" key="1">
    <citation type="submission" date="2018-07" db="EMBL/GenBank/DDBJ databases">
        <authorList>
            <person name="Quirk P.G."/>
            <person name="Krulwich T.A."/>
        </authorList>
    </citation>
    <scope>NUCLEOTIDE SEQUENCE</scope>
</reference>
<protein>
    <submittedName>
        <fullName evidence="3">CSON015518 protein</fullName>
    </submittedName>
</protein>
<evidence type="ECO:0000313" key="3">
    <source>
        <dbReference type="EMBL" id="SSX28324.1"/>
    </source>
</evidence>
<proteinExistence type="predicted"/>
<sequence>MVPSILKILTFYFLMVLNRVESYKETCGILNQCYFYRLADLDKLIYLQKEVMANIENYSVSNFHDKIFVKIESSLDQIKHLLNNTHIDDITIKNIKIELEDLDDIAEDLIGAFIPLDLKNQIAEEDLNDMQSKIEDIKSQNLELHDLLNDFKIKQISLKEDSVDGALNITRESQERIRKTALEIEQIKSYMNETFSACDKLSEYDNQKFEEIKDEVDQVENNSTELFENYTKFNIEICHRLDVTCQIENCSDIVCIENGETRSREKFEQINNVLLELKTKINTFEQLRETLNELGYEKSKAVSKKNDVDLEIEATEKKFNNTLLNFKLVIDNLNSSNHIADITDDIKLISDNTVELSVEADEMLLKELIEKINDALKNITETKELIEQAMENENKANNLLSQAEETKENAISIEEAIQDIHDSLEETANMNQKLQNESNKIQMQNNETLNYINELKDEIPELKNSFNNFNSTCDNFDKRLLVAEKLMLATDLHASQFSMELNETSSMKENVKKGYEKVQDDYLILDTELNRKMAETEMIRSKTADLQKRIALFKVQIYEFDEKIHKTVLDTERQIKDNTNEIHTLEEKFSSLYKEVDVYYENIVNHSIKYQDCTSNFGP</sequence>
<evidence type="ECO:0000256" key="1">
    <source>
        <dbReference type="SAM" id="Coils"/>
    </source>
</evidence>
<feature type="coiled-coil region" evidence="1">
    <location>
        <begin position="358"/>
        <end position="472"/>
    </location>
</feature>
<gene>
    <name evidence="3" type="primary">CSON015518</name>
</gene>
<dbReference type="OMA" id="AREHINT"/>